<dbReference type="KEGG" id="nsp:BMF81_00573"/>
<dbReference type="GeneID" id="78015970"/>
<evidence type="ECO:0000313" key="2">
    <source>
        <dbReference type="Proteomes" id="UP000244056"/>
    </source>
</evidence>
<evidence type="ECO:0000313" key="1">
    <source>
        <dbReference type="EMBL" id="AVZ29739.1"/>
    </source>
</evidence>
<accession>A0A2S0Q5P4</accession>
<protein>
    <submittedName>
        <fullName evidence="1">Uncharacterized protein</fullName>
    </submittedName>
</protein>
<dbReference type="RefSeq" id="WP_231859579.1">
    <property type="nucleotide sequence ID" value="NZ_CAWNZE010000001.1"/>
</dbReference>
<name>A0A2S0Q5P4_NODSP</name>
<dbReference type="AlphaFoldDB" id="A0A2S0Q5P4"/>
<proteinExistence type="predicted"/>
<sequence length="235" mass="26322">MSSRISIFILGILASISLVLIASPAVIIPPSDPVEPVTVYVLDLGLHSSLVLPDNDDKLIRYAYGDWRYFALNQQDLASGVAALLIPTQGTLARRKYENIAQLQQAINNHTTILNFAVARAKATGLQKQNFPGLNELPNQLIEQLAANLTQSAYTTLVKALEYPIGAEITARLTKNFPDALEIELQKKHNLQELEQLLVDMLEEIKINYVKNIAEEGIEKTVEEVENLQRQFRRY</sequence>
<dbReference type="Proteomes" id="UP000244056">
    <property type="component" value="Chromosome"/>
</dbReference>
<dbReference type="EMBL" id="CP020114">
    <property type="protein sequence ID" value="AVZ29739.1"/>
    <property type="molecule type" value="Genomic_DNA"/>
</dbReference>
<organism evidence="1 2">
    <name type="scientific">Nodularia spumigena UHCC 0039</name>
    <dbReference type="NCBI Taxonomy" id="1914872"/>
    <lineage>
        <taxon>Bacteria</taxon>
        <taxon>Bacillati</taxon>
        <taxon>Cyanobacteriota</taxon>
        <taxon>Cyanophyceae</taxon>
        <taxon>Nostocales</taxon>
        <taxon>Nodulariaceae</taxon>
        <taxon>Nodularia</taxon>
    </lineage>
</organism>
<reference evidence="1 2" key="1">
    <citation type="submission" date="2017-03" db="EMBL/GenBank/DDBJ databases">
        <title>Comparative genomics of the toxic Baltic Sea cyanobacteria Nodularia spumigena UHCC 0039 and its response on varying salinity.</title>
        <authorList>
            <person name="Teikari J.E."/>
        </authorList>
    </citation>
    <scope>NUCLEOTIDE SEQUENCE [LARGE SCALE GENOMIC DNA]</scope>
    <source>
        <strain evidence="1 2">UHCC 0039</strain>
    </source>
</reference>
<gene>
    <name evidence="1" type="ORF">BMF81_00573</name>
</gene>